<name>A0A9P5TJ82_GYMJU</name>
<dbReference type="Pfam" id="PF00106">
    <property type="entry name" value="adh_short"/>
    <property type="match status" value="1"/>
</dbReference>
<proteinExistence type="inferred from homology"/>
<dbReference type="PANTHER" id="PTHR43391:SF14">
    <property type="entry name" value="DEHYDROGENASE_REDUCTASE SDR FAMILY PROTEIN 7-LIKE"/>
    <property type="match status" value="1"/>
</dbReference>
<dbReference type="InterPro" id="IPR036291">
    <property type="entry name" value="NAD(P)-bd_dom_sf"/>
</dbReference>
<feature type="transmembrane region" description="Helical" evidence="4">
    <location>
        <begin position="34"/>
        <end position="60"/>
    </location>
</feature>
<keyword evidence="6" id="KW-1185">Reference proteome</keyword>
<dbReference type="Gene3D" id="3.40.50.720">
    <property type="entry name" value="NAD(P)-binding Rossmann-like Domain"/>
    <property type="match status" value="1"/>
</dbReference>
<dbReference type="OrthoDB" id="7289984at2759"/>
<dbReference type="PANTHER" id="PTHR43391">
    <property type="entry name" value="RETINOL DEHYDROGENASE-RELATED"/>
    <property type="match status" value="1"/>
</dbReference>
<evidence type="ECO:0000313" key="6">
    <source>
        <dbReference type="Proteomes" id="UP000724874"/>
    </source>
</evidence>
<comment type="similarity">
    <text evidence="1">Belongs to the short-chain dehydrogenases/reductases (SDR) family.</text>
</comment>
<dbReference type="SUPFAM" id="SSF51735">
    <property type="entry name" value="NAD(P)-binding Rossmann-fold domains"/>
    <property type="match status" value="1"/>
</dbReference>
<evidence type="ECO:0000256" key="3">
    <source>
        <dbReference type="ARBA" id="ARBA00023002"/>
    </source>
</evidence>
<dbReference type="GO" id="GO:0005829">
    <property type="term" value="C:cytosol"/>
    <property type="evidence" value="ECO:0007669"/>
    <property type="project" value="TreeGrafter"/>
</dbReference>
<dbReference type="InterPro" id="IPR002347">
    <property type="entry name" value="SDR_fam"/>
</dbReference>
<dbReference type="EMBL" id="JADNYJ010000120">
    <property type="protein sequence ID" value="KAF8882765.1"/>
    <property type="molecule type" value="Genomic_DNA"/>
</dbReference>
<dbReference type="AlphaFoldDB" id="A0A9P5TJ82"/>
<keyword evidence="4" id="KW-0472">Membrane</keyword>
<evidence type="ECO:0000256" key="4">
    <source>
        <dbReference type="SAM" id="Phobius"/>
    </source>
</evidence>
<keyword evidence="3" id="KW-0560">Oxidoreductase</keyword>
<organism evidence="5 6">
    <name type="scientific">Gymnopilus junonius</name>
    <name type="common">Spectacular rustgill mushroom</name>
    <name type="synonym">Gymnopilus spectabilis subsp. junonius</name>
    <dbReference type="NCBI Taxonomy" id="109634"/>
    <lineage>
        <taxon>Eukaryota</taxon>
        <taxon>Fungi</taxon>
        <taxon>Dikarya</taxon>
        <taxon>Basidiomycota</taxon>
        <taxon>Agaricomycotina</taxon>
        <taxon>Agaricomycetes</taxon>
        <taxon>Agaricomycetidae</taxon>
        <taxon>Agaricales</taxon>
        <taxon>Agaricineae</taxon>
        <taxon>Hymenogastraceae</taxon>
        <taxon>Gymnopilus</taxon>
    </lineage>
</organism>
<keyword evidence="2" id="KW-0521">NADP</keyword>
<dbReference type="PRINTS" id="PR00081">
    <property type="entry name" value="GDHRDH"/>
</dbReference>
<dbReference type="GO" id="GO:0016491">
    <property type="term" value="F:oxidoreductase activity"/>
    <property type="evidence" value="ECO:0007669"/>
    <property type="project" value="UniProtKB-KW"/>
</dbReference>
<keyword evidence="4" id="KW-1133">Transmembrane helix</keyword>
<evidence type="ECO:0000256" key="1">
    <source>
        <dbReference type="ARBA" id="ARBA00006484"/>
    </source>
</evidence>
<accession>A0A9P5TJ82</accession>
<evidence type="ECO:0000256" key="2">
    <source>
        <dbReference type="ARBA" id="ARBA00022857"/>
    </source>
</evidence>
<evidence type="ECO:0000313" key="5">
    <source>
        <dbReference type="EMBL" id="KAF8882765.1"/>
    </source>
</evidence>
<sequence>MNNQDINSQDINMSYLIPELPRQIPPLGYAIQNIAMAIGAMATSTASFFFTLCIVLPLSFMRMFMPSSMLTHLGPNHQMNKRKVVLVIGGPRGIGARIIQQYANDPETVIIAACKQMDDAKRIVEDVGTCKATVHPAELDIGGSKKVLADVIQDLDSQYGPITHMYEVTGPSAYLKDSATGSGLNTMSDMISAHVTGTFVVVATTFELMRKRSYGKICIVGPNGMISYMSTKAFINTFADSLRVLAAPCGIEVIVAQPGFLDGTLTKQMRSRGIMMPQGSYDSANTMAWKIKRAAESGGVGVVSWPLRHGVAMHSLKALNPICEEVARWGAMQMGMKKAGMKTVD</sequence>
<reference evidence="5" key="1">
    <citation type="submission" date="2020-11" db="EMBL/GenBank/DDBJ databases">
        <authorList>
            <consortium name="DOE Joint Genome Institute"/>
            <person name="Ahrendt S."/>
            <person name="Riley R."/>
            <person name="Andreopoulos W."/>
            <person name="LaButti K."/>
            <person name="Pangilinan J."/>
            <person name="Ruiz-duenas F.J."/>
            <person name="Barrasa J.M."/>
            <person name="Sanchez-Garcia M."/>
            <person name="Camarero S."/>
            <person name="Miyauchi S."/>
            <person name="Serrano A."/>
            <person name="Linde D."/>
            <person name="Babiker R."/>
            <person name="Drula E."/>
            <person name="Ayuso-Fernandez I."/>
            <person name="Pacheco R."/>
            <person name="Padilla G."/>
            <person name="Ferreira P."/>
            <person name="Barriuso J."/>
            <person name="Kellner H."/>
            <person name="Castanera R."/>
            <person name="Alfaro M."/>
            <person name="Ramirez L."/>
            <person name="Pisabarro A.G."/>
            <person name="Kuo A."/>
            <person name="Tritt A."/>
            <person name="Lipzen A."/>
            <person name="He G."/>
            <person name="Yan M."/>
            <person name="Ng V."/>
            <person name="Cullen D."/>
            <person name="Martin F."/>
            <person name="Rosso M.-N."/>
            <person name="Henrissat B."/>
            <person name="Hibbett D."/>
            <person name="Martinez A.T."/>
            <person name="Grigoriev I.V."/>
        </authorList>
    </citation>
    <scope>NUCLEOTIDE SEQUENCE</scope>
    <source>
        <strain evidence="5">AH 44721</strain>
    </source>
</reference>
<dbReference type="Proteomes" id="UP000724874">
    <property type="component" value="Unassembled WGS sequence"/>
</dbReference>
<keyword evidence="4" id="KW-0812">Transmembrane</keyword>
<gene>
    <name evidence="5" type="ORF">CPB84DRAFT_1790713</name>
</gene>
<evidence type="ECO:0008006" key="7">
    <source>
        <dbReference type="Google" id="ProtNLM"/>
    </source>
</evidence>
<comment type="caution">
    <text evidence="5">The sequence shown here is derived from an EMBL/GenBank/DDBJ whole genome shotgun (WGS) entry which is preliminary data.</text>
</comment>
<protein>
    <recommendedName>
        <fullName evidence="7">NAD(P)-binding protein</fullName>
    </recommendedName>
</protein>